<dbReference type="Proteomes" id="UP001595956">
    <property type="component" value="Unassembled WGS sequence"/>
</dbReference>
<name>A0ABW0MZG8_9ACTN</name>
<keyword evidence="2" id="KW-1185">Reference proteome</keyword>
<accession>A0ABW0MZG8</accession>
<dbReference type="RefSeq" id="WP_345176431.1">
    <property type="nucleotide sequence ID" value="NZ_BAABFQ010000006.1"/>
</dbReference>
<proteinExistence type="predicted"/>
<comment type="caution">
    <text evidence="1">The sequence shown here is derived from an EMBL/GenBank/DDBJ whole genome shotgun (WGS) entry which is preliminary data.</text>
</comment>
<dbReference type="EMBL" id="JBHSMD010000001">
    <property type="protein sequence ID" value="MFC5492367.1"/>
    <property type="molecule type" value="Genomic_DNA"/>
</dbReference>
<sequence length="252" mass="28339">MPHEPSDHVDLDFWFYNLDNGRPDRVVQRELEAIASTGPAFIGSCEATGYDFDPLPGLEQARDRSRPGRANIATWVRTDLAGRGEQRWVDLATTWPNTDRPGTHPPRSFQGVLVGRIPVFTAHQPPPHLGRLTDLGQEEGVEALCRAIAPWHRPDWTRRAPEEQERARARPRVLLWDANRRPGDAGPGPTLLARRVHGRSVGHRIDGAVVSGVAHASRVDYPERVAGLRLGSDHHHAFRFRLTVRRHWVEPA</sequence>
<protein>
    <submittedName>
        <fullName evidence="1">Uncharacterized protein</fullName>
    </submittedName>
</protein>
<evidence type="ECO:0000313" key="2">
    <source>
        <dbReference type="Proteomes" id="UP001595956"/>
    </source>
</evidence>
<organism evidence="1 2">
    <name type="scientific">Nocardioides caricicola</name>
    <dbReference type="NCBI Taxonomy" id="634770"/>
    <lineage>
        <taxon>Bacteria</taxon>
        <taxon>Bacillati</taxon>
        <taxon>Actinomycetota</taxon>
        <taxon>Actinomycetes</taxon>
        <taxon>Propionibacteriales</taxon>
        <taxon>Nocardioidaceae</taxon>
        <taxon>Nocardioides</taxon>
    </lineage>
</organism>
<reference evidence="2" key="1">
    <citation type="journal article" date="2019" name="Int. J. Syst. Evol. Microbiol.">
        <title>The Global Catalogue of Microorganisms (GCM) 10K type strain sequencing project: providing services to taxonomists for standard genome sequencing and annotation.</title>
        <authorList>
            <consortium name="The Broad Institute Genomics Platform"/>
            <consortium name="The Broad Institute Genome Sequencing Center for Infectious Disease"/>
            <person name="Wu L."/>
            <person name="Ma J."/>
        </authorList>
    </citation>
    <scope>NUCLEOTIDE SEQUENCE [LARGE SCALE GENOMIC DNA]</scope>
    <source>
        <strain evidence="2">KACC 13778</strain>
    </source>
</reference>
<gene>
    <name evidence="1" type="ORF">ACFPKY_04620</name>
</gene>
<evidence type="ECO:0000313" key="1">
    <source>
        <dbReference type="EMBL" id="MFC5492367.1"/>
    </source>
</evidence>